<evidence type="ECO:0000313" key="1">
    <source>
        <dbReference type="EMBL" id="OSS49845.1"/>
    </source>
</evidence>
<keyword evidence="2" id="KW-1185">Reference proteome</keyword>
<accession>A0A1Y2M117</accession>
<dbReference type="InParanoid" id="A0A1Y2M117"/>
<name>A0A1Y2M117_EPING</name>
<dbReference type="EMBL" id="KZ107843">
    <property type="protein sequence ID" value="OSS49845.1"/>
    <property type="molecule type" value="Genomic_DNA"/>
</dbReference>
<organism evidence="1 2">
    <name type="scientific">Epicoccum nigrum</name>
    <name type="common">Soil fungus</name>
    <name type="synonym">Epicoccum purpurascens</name>
    <dbReference type="NCBI Taxonomy" id="105696"/>
    <lineage>
        <taxon>Eukaryota</taxon>
        <taxon>Fungi</taxon>
        <taxon>Dikarya</taxon>
        <taxon>Ascomycota</taxon>
        <taxon>Pezizomycotina</taxon>
        <taxon>Dothideomycetes</taxon>
        <taxon>Pleosporomycetidae</taxon>
        <taxon>Pleosporales</taxon>
        <taxon>Pleosporineae</taxon>
        <taxon>Didymellaceae</taxon>
        <taxon>Epicoccum</taxon>
    </lineage>
</organism>
<gene>
    <name evidence="1" type="ORF">B5807_05830</name>
</gene>
<dbReference type="PANTHER" id="PTHR38790">
    <property type="entry name" value="2EXR DOMAIN-CONTAINING PROTEIN-RELATED"/>
    <property type="match status" value="1"/>
</dbReference>
<proteinExistence type="predicted"/>
<reference evidence="1 2" key="1">
    <citation type="journal article" date="2017" name="Genome Announc.">
        <title>Genome sequence of the saprophytic ascomycete Epicoccum nigrum ICMP 19927 strain isolated from New Zealand.</title>
        <authorList>
            <person name="Fokin M."/>
            <person name="Fleetwood D."/>
            <person name="Weir B.S."/>
            <person name="Villas-Boas S.G."/>
        </authorList>
    </citation>
    <scope>NUCLEOTIDE SEQUENCE [LARGE SCALE GENOMIC DNA]</scope>
    <source>
        <strain evidence="1 2">ICMP 19927</strain>
    </source>
</reference>
<dbReference type="Proteomes" id="UP000193240">
    <property type="component" value="Unassembled WGS sequence"/>
</dbReference>
<dbReference type="PANTHER" id="PTHR38790:SF4">
    <property type="entry name" value="2EXR DOMAIN-CONTAINING PROTEIN"/>
    <property type="match status" value="1"/>
</dbReference>
<dbReference type="AlphaFoldDB" id="A0A1Y2M117"/>
<protein>
    <submittedName>
        <fullName evidence="1">Uncharacterized protein</fullName>
    </submittedName>
</protein>
<evidence type="ECO:0000313" key="2">
    <source>
        <dbReference type="Proteomes" id="UP000193240"/>
    </source>
</evidence>
<sequence>MDLTDAHNQTQSPLCRLPAEIRNRIYELVLGGRTFVVLPSPNPPFNLKLRQVLEDNRLQRRRREALSLTCRLIHRETRNTFLFSNTFILSTNELQQAHSRSPLLRHVTVAIIHVYPDNRVVAAGLPDPDSDPFTPSVRDLVENYPLDRLERIRVLFFAEPLDFHWTPAERARILTRLWRCFLQLRGGRAVRVAGESDPQVFVWELAR</sequence>